<proteinExistence type="predicted"/>
<feature type="chain" id="PRO_5011484481" description="Cytochrome c domain-containing protein" evidence="1">
    <location>
        <begin position="19"/>
        <end position="153"/>
    </location>
</feature>
<gene>
    <name evidence="2" type="ORF">SAMN05216213_102298</name>
</gene>
<dbReference type="InterPro" id="IPR036909">
    <property type="entry name" value="Cyt_c-like_dom_sf"/>
</dbReference>
<feature type="signal peptide" evidence="1">
    <location>
        <begin position="1"/>
        <end position="18"/>
    </location>
</feature>
<evidence type="ECO:0008006" key="4">
    <source>
        <dbReference type="Google" id="ProtNLM"/>
    </source>
</evidence>
<evidence type="ECO:0000313" key="3">
    <source>
        <dbReference type="Proteomes" id="UP000199460"/>
    </source>
</evidence>
<protein>
    <recommendedName>
        <fullName evidence="4">Cytochrome c domain-containing protein</fullName>
    </recommendedName>
</protein>
<dbReference type="EMBL" id="FNJJ01000002">
    <property type="protein sequence ID" value="SDO89992.1"/>
    <property type="molecule type" value="Genomic_DNA"/>
</dbReference>
<dbReference type="AlphaFoldDB" id="A0A1H0NBA9"/>
<dbReference type="GO" id="GO:0020037">
    <property type="term" value="F:heme binding"/>
    <property type="evidence" value="ECO:0007669"/>
    <property type="project" value="InterPro"/>
</dbReference>
<dbReference type="GO" id="GO:0009055">
    <property type="term" value="F:electron transfer activity"/>
    <property type="evidence" value="ECO:0007669"/>
    <property type="project" value="InterPro"/>
</dbReference>
<evidence type="ECO:0000313" key="2">
    <source>
        <dbReference type="EMBL" id="SDO89992.1"/>
    </source>
</evidence>
<name>A0A1H0NBA9_9GAMM</name>
<keyword evidence="3" id="KW-1185">Reference proteome</keyword>
<reference evidence="3" key="1">
    <citation type="submission" date="2016-10" db="EMBL/GenBank/DDBJ databases">
        <authorList>
            <person name="Varghese N."/>
            <person name="Submissions S."/>
        </authorList>
    </citation>
    <scope>NUCLEOTIDE SEQUENCE [LARGE SCALE GENOMIC DNA]</scope>
    <source>
        <strain evidence="3">JCM 18416</strain>
    </source>
</reference>
<accession>A0A1H0NBA9</accession>
<evidence type="ECO:0000256" key="1">
    <source>
        <dbReference type="SAM" id="SignalP"/>
    </source>
</evidence>
<dbReference type="RefSeq" id="WP_090427621.1">
    <property type="nucleotide sequence ID" value="NZ_FNJJ01000002.1"/>
</dbReference>
<sequence length="153" mass="17354">MRPLLLASLALLALPGHAEVTYSEDIRPLWQQRCSTCHGAASPYWGEWQKDKDSHKKRQIGPRMDSYAELLHFVGWPQTGALMRQLDDGTRNGKGKPGGMYQHLGASEAERQANLAIFRAWVGEEAWNGKHWQDKKDQAGITKAELERLRLAY</sequence>
<organism evidence="2 3">
    <name type="scientific">Ectopseudomonas guguanensis</name>
    <dbReference type="NCBI Taxonomy" id="1198456"/>
    <lineage>
        <taxon>Bacteria</taxon>
        <taxon>Pseudomonadati</taxon>
        <taxon>Pseudomonadota</taxon>
        <taxon>Gammaproteobacteria</taxon>
        <taxon>Pseudomonadales</taxon>
        <taxon>Pseudomonadaceae</taxon>
        <taxon>Ectopseudomonas</taxon>
    </lineage>
</organism>
<keyword evidence="1" id="KW-0732">Signal</keyword>
<dbReference type="SUPFAM" id="SSF46626">
    <property type="entry name" value="Cytochrome c"/>
    <property type="match status" value="1"/>
</dbReference>
<dbReference type="Proteomes" id="UP000199460">
    <property type="component" value="Unassembled WGS sequence"/>
</dbReference>
<dbReference type="OrthoDB" id="5405613at2"/>
<dbReference type="Pfam" id="PF22297">
    <property type="entry name" value="PccH"/>
    <property type="match status" value="1"/>
</dbReference>
<dbReference type="GeneID" id="300930538"/>